<accession>A0ABW4G5H5</accession>
<protein>
    <recommendedName>
        <fullName evidence="4">Secreted protein</fullName>
    </recommendedName>
</protein>
<keyword evidence="3" id="KW-1185">Reference proteome</keyword>
<organism evidence="2 3">
    <name type="scientific">Nonomuraea guangzhouensis</name>
    <dbReference type="NCBI Taxonomy" id="1291555"/>
    <lineage>
        <taxon>Bacteria</taxon>
        <taxon>Bacillati</taxon>
        <taxon>Actinomycetota</taxon>
        <taxon>Actinomycetes</taxon>
        <taxon>Streptosporangiales</taxon>
        <taxon>Streptosporangiaceae</taxon>
        <taxon>Nonomuraea</taxon>
    </lineage>
</organism>
<evidence type="ECO:0000256" key="1">
    <source>
        <dbReference type="SAM" id="SignalP"/>
    </source>
</evidence>
<dbReference type="EMBL" id="JBHUCM010000012">
    <property type="protein sequence ID" value="MFD1537998.1"/>
    <property type="molecule type" value="Genomic_DNA"/>
</dbReference>
<reference evidence="3" key="1">
    <citation type="journal article" date="2019" name="Int. J. Syst. Evol. Microbiol.">
        <title>The Global Catalogue of Microorganisms (GCM) 10K type strain sequencing project: providing services to taxonomists for standard genome sequencing and annotation.</title>
        <authorList>
            <consortium name="The Broad Institute Genomics Platform"/>
            <consortium name="The Broad Institute Genome Sequencing Center for Infectious Disease"/>
            <person name="Wu L."/>
            <person name="Ma J."/>
        </authorList>
    </citation>
    <scope>NUCLEOTIDE SEQUENCE [LARGE SCALE GENOMIC DNA]</scope>
    <source>
        <strain evidence="3">CGMCC 1.15399</strain>
    </source>
</reference>
<sequence>MQTARKFNKARVLGRFLTTAALLAATATIAVAPASATATNLAKKPTGISRCLGLWAQNNRITLQHQSRCGPNGTYHIHVWSPGHDTNTGTYTYAGATLTFNNPWPAAAGTNICAELWHHEPGGGYSSWGLPCDPM</sequence>
<comment type="caution">
    <text evidence="2">The sequence shown here is derived from an EMBL/GenBank/DDBJ whole genome shotgun (WGS) entry which is preliminary data.</text>
</comment>
<evidence type="ECO:0000313" key="3">
    <source>
        <dbReference type="Proteomes" id="UP001597097"/>
    </source>
</evidence>
<dbReference type="Proteomes" id="UP001597097">
    <property type="component" value="Unassembled WGS sequence"/>
</dbReference>
<evidence type="ECO:0000313" key="2">
    <source>
        <dbReference type="EMBL" id="MFD1537998.1"/>
    </source>
</evidence>
<dbReference type="RefSeq" id="WP_219531073.1">
    <property type="nucleotide sequence ID" value="NZ_JAHKRM010000010.1"/>
</dbReference>
<gene>
    <name evidence="2" type="ORF">ACFSJ0_13170</name>
</gene>
<feature type="signal peptide" evidence="1">
    <location>
        <begin position="1"/>
        <end position="32"/>
    </location>
</feature>
<name>A0ABW4G5H5_9ACTN</name>
<evidence type="ECO:0008006" key="4">
    <source>
        <dbReference type="Google" id="ProtNLM"/>
    </source>
</evidence>
<feature type="chain" id="PRO_5047148023" description="Secreted protein" evidence="1">
    <location>
        <begin position="33"/>
        <end position="135"/>
    </location>
</feature>
<proteinExistence type="predicted"/>
<keyword evidence="1" id="KW-0732">Signal</keyword>